<dbReference type="AlphaFoldDB" id="A0AAV8RV84"/>
<organism evidence="1 2">
    <name type="scientific">Ensete ventricosum</name>
    <name type="common">Abyssinian banana</name>
    <name type="synonym">Musa ensete</name>
    <dbReference type="NCBI Taxonomy" id="4639"/>
    <lineage>
        <taxon>Eukaryota</taxon>
        <taxon>Viridiplantae</taxon>
        <taxon>Streptophyta</taxon>
        <taxon>Embryophyta</taxon>
        <taxon>Tracheophyta</taxon>
        <taxon>Spermatophyta</taxon>
        <taxon>Magnoliopsida</taxon>
        <taxon>Liliopsida</taxon>
        <taxon>Zingiberales</taxon>
        <taxon>Musaceae</taxon>
        <taxon>Ensete</taxon>
    </lineage>
</organism>
<protein>
    <recommendedName>
        <fullName evidence="3">C2H2-type domain-containing protein</fullName>
    </recommendedName>
</protein>
<gene>
    <name evidence="1" type="ORF">OPV22_000128</name>
</gene>
<name>A0AAV8RV84_ENSVE</name>
<dbReference type="EMBL" id="JAQQAF010000001">
    <property type="protein sequence ID" value="KAJ8509694.1"/>
    <property type="molecule type" value="Genomic_DNA"/>
</dbReference>
<reference evidence="1 2" key="1">
    <citation type="submission" date="2022-12" db="EMBL/GenBank/DDBJ databases">
        <title>Chromosome-scale assembly of the Ensete ventricosum genome.</title>
        <authorList>
            <person name="Dussert Y."/>
            <person name="Stocks J."/>
            <person name="Wendawek A."/>
            <person name="Woldeyes F."/>
            <person name="Nichols R.A."/>
            <person name="Borrell J.S."/>
        </authorList>
    </citation>
    <scope>NUCLEOTIDE SEQUENCE [LARGE SCALE GENOMIC DNA]</scope>
    <source>
        <strain evidence="2">cv. Maze</strain>
        <tissue evidence="1">Seeds</tissue>
    </source>
</reference>
<keyword evidence="2" id="KW-1185">Reference proteome</keyword>
<evidence type="ECO:0000313" key="2">
    <source>
        <dbReference type="Proteomes" id="UP001222027"/>
    </source>
</evidence>
<comment type="caution">
    <text evidence="1">The sequence shown here is derived from an EMBL/GenBank/DDBJ whole genome shotgun (WGS) entry which is preliminary data.</text>
</comment>
<sequence length="218" mass="23894">MLCSSTCNQNEILSISGDEVKAWCFTKTPTAECVWCNGFFQVRSVLIRHSKTPTASGRPDCISTRSACYCSRSIRLSATVARNSPTADSSFFSENLGSGSELVDDEFQNPDPAYTSAWAVDVGASPHFKIAGCPFGDCSRCFLTWGLSEGVIGGHHGARSRAKMKAFLGAWIIGDGDWIRRNCEANSMRLLLGRRRRLLRAEVLHEGRHAADGRVKAR</sequence>
<dbReference type="Proteomes" id="UP001222027">
    <property type="component" value="Unassembled WGS sequence"/>
</dbReference>
<accession>A0AAV8RV84</accession>
<evidence type="ECO:0008006" key="3">
    <source>
        <dbReference type="Google" id="ProtNLM"/>
    </source>
</evidence>
<evidence type="ECO:0000313" key="1">
    <source>
        <dbReference type="EMBL" id="KAJ8509694.1"/>
    </source>
</evidence>
<proteinExistence type="predicted"/>